<dbReference type="InterPro" id="IPR023393">
    <property type="entry name" value="START-like_dom_sf"/>
</dbReference>
<protein>
    <submittedName>
        <fullName evidence="4">Norbelladine synthase-like</fullName>
    </submittedName>
</protein>
<dbReference type="CDD" id="cd07816">
    <property type="entry name" value="Bet_v1-like"/>
    <property type="match status" value="1"/>
</dbReference>
<dbReference type="InterPro" id="IPR000916">
    <property type="entry name" value="Bet_v_I/MLP"/>
</dbReference>
<comment type="similarity">
    <text evidence="1">Belongs to the BetVI family.</text>
</comment>
<dbReference type="Pfam" id="PF00407">
    <property type="entry name" value="Bet_v_1"/>
    <property type="match status" value="1"/>
</dbReference>
<organism evidence="4 5">
    <name type="scientific">Salvia divinorum</name>
    <name type="common">Maria pastora</name>
    <name type="synonym">Diviner's sage</name>
    <dbReference type="NCBI Taxonomy" id="28513"/>
    <lineage>
        <taxon>Eukaryota</taxon>
        <taxon>Viridiplantae</taxon>
        <taxon>Streptophyta</taxon>
        <taxon>Embryophyta</taxon>
        <taxon>Tracheophyta</taxon>
        <taxon>Spermatophyta</taxon>
        <taxon>Magnoliopsida</taxon>
        <taxon>eudicotyledons</taxon>
        <taxon>Gunneridae</taxon>
        <taxon>Pentapetalae</taxon>
        <taxon>asterids</taxon>
        <taxon>lamiids</taxon>
        <taxon>Lamiales</taxon>
        <taxon>Lamiaceae</taxon>
        <taxon>Nepetoideae</taxon>
        <taxon>Mentheae</taxon>
        <taxon>Salviinae</taxon>
        <taxon>Salvia</taxon>
        <taxon>Salvia subgen. Calosphace</taxon>
    </lineage>
</organism>
<dbReference type="Gene3D" id="3.30.530.20">
    <property type="match status" value="1"/>
</dbReference>
<dbReference type="InterPro" id="IPR050279">
    <property type="entry name" value="Plant_def-hormone_signal"/>
</dbReference>
<dbReference type="EMBL" id="JBEAFC010000007">
    <property type="protein sequence ID" value="KAL1550617.1"/>
    <property type="molecule type" value="Genomic_DNA"/>
</dbReference>
<dbReference type="AlphaFoldDB" id="A0ABD1H2I0"/>
<dbReference type="SUPFAM" id="SSF55961">
    <property type="entry name" value="Bet v1-like"/>
    <property type="match status" value="1"/>
</dbReference>
<gene>
    <name evidence="4" type="ORF">AAHA92_18558</name>
</gene>
<keyword evidence="5" id="KW-1185">Reference proteome</keyword>
<evidence type="ECO:0000259" key="3">
    <source>
        <dbReference type="Pfam" id="PF00407"/>
    </source>
</evidence>
<evidence type="ECO:0000313" key="4">
    <source>
        <dbReference type="EMBL" id="KAL1550617.1"/>
    </source>
</evidence>
<feature type="domain" description="Bet v I/Major latex protein" evidence="3">
    <location>
        <begin position="3"/>
        <end position="147"/>
    </location>
</feature>
<dbReference type="PANTHER" id="PTHR31213:SF19">
    <property type="entry name" value="BET V I_MAJOR LATEX PROTEIN DOMAIN-CONTAINING PROTEIN"/>
    <property type="match status" value="1"/>
</dbReference>
<proteinExistence type="inferred from homology"/>
<keyword evidence="2" id="KW-0017">Alkaloid metabolism</keyword>
<reference evidence="4 5" key="1">
    <citation type="submission" date="2024-06" db="EMBL/GenBank/DDBJ databases">
        <title>A chromosome level genome sequence of Diviner's sage (Salvia divinorum).</title>
        <authorList>
            <person name="Ford S.A."/>
            <person name="Ro D.-K."/>
            <person name="Ness R.W."/>
            <person name="Phillips M.A."/>
        </authorList>
    </citation>
    <scope>NUCLEOTIDE SEQUENCE [LARGE SCALE GENOMIC DNA]</scope>
    <source>
        <strain evidence="4">SAF-2024a</strain>
        <tissue evidence="4">Leaf</tissue>
    </source>
</reference>
<dbReference type="Proteomes" id="UP001567538">
    <property type="component" value="Unassembled WGS sequence"/>
</dbReference>
<sequence>MYGTASDERAVKVPASEAWKLIGTLQLAYFIEESLPHLITKIHVLEGDGSAGTILHATFPPGREDGMKWFKEKFTVVDDEKRVKVAEVVEGGYLEAGFTMYRITLEVNEAEEEKQHCVIRTTLEYELKEEAAANAFLASIQPLTAIMELAADSLQRNYTHNKATITN</sequence>
<evidence type="ECO:0000313" key="5">
    <source>
        <dbReference type="Proteomes" id="UP001567538"/>
    </source>
</evidence>
<evidence type="ECO:0000256" key="2">
    <source>
        <dbReference type="ARBA" id="ARBA00022589"/>
    </source>
</evidence>
<accession>A0ABD1H2I0</accession>
<evidence type="ECO:0000256" key="1">
    <source>
        <dbReference type="ARBA" id="ARBA00009744"/>
    </source>
</evidence>
<dbReference type="PANTHER" id="PTHR31213">
    <property type="entry name" value="OS08G0374000 PROTEIN-RELATED"/>
    <property type="match status" value="1"/>
</dbReference>
<dbReference type="GO" id="GO:0009820">
    <property type="term" value="P:alkaloid metabolic process"/>
    <property type="evidence" value="ECO:0007669"/>
    <property type="project" value="UniProtKB-KW"/>
</dbReference>
<name>A0ABD1H2I0_SALDI</name>
<comment type="caution">
    <text evidence="4">The sequence shown here is derived from an EMBL/GenBank/DDBJ whole genome shotgun (WGS) entry which is preliminary data.</text>
</comment>